<comment type="caution">
    <text evidence="3">The sequence shown here is derived from an EMBL/GenBank/DDBJ whole genome shotgun (WGS) entry which is preliminary data.</text>
</comment>
<dbReference type="RefSeq" id="WP_238749340.1">
    <property type="nucleotide sequence ID" value="NZ_CAKLPZ010000001.1"/>
</dbReference>
<dbReference type="InterPro" id="IPR006311">
    <property type="entry name" value="TAT_signal"/>
</dbReference>
<keyword evidence="3" id="KW-0560">Oxidoreductase</keyword>
<sequence length="498" mass="55229">MDHKITPSRRKFLKNGLVAGVAFTIVPSHVVSGLGYTAPSDKLNIVGIGVGGKGLQNLTAMNTENIIGLCDIDWNYSQRCFEAFPKAKKYYDWRVMFEELGDEMDAVMVATADHTHAAIAATAMTMNKHVFCQKPLTHSVYESRLLTKLAKQYPVATQMGNQGNSGDGVRQLCEWVWNGEIGEVTEAHTWTDRPIWPQGLERPAAAMPIPENFDWDLFIGPAPMRPYHEIYTPWNWRGFWDFGTGAFGDMACHIMDPVYRALNLRYPEGISGSSTTANTESAPQAEKVRFDFPAREAMDKVAMPAVQVHWYDGGFLPDRPAGMEEGKPMISDGLGGCMLVGTKDTLMAGAGGFNPRLLSGRVPDIKPYLRRVPGSVDYSDGPHEQDWIRACKESPEQRVEPTANFAYSGPFNEMVLLGVLAIRLKGLNKVLKWDGDTMRFTNIGAGETMQVVKTDGFAMINGIPTWNTECVEIDALEAATEYIKHTYREGWSLPAMPS</sequence>
<feature type="domain" description="Gfo/Idh/MocA-like oxidoreductase N-terminal" evidence="1">
    <location>
        <begin position="45"/>
        <end position="159"/>
    </location>
</feature>
<evidence type="ECO:0000259" key="1">
    <source>
        <dbReference type="Pfam" id="PF01408"/>
    </source>
</evidence>
<dbReference type="SUPFAM" id="SSF55347">
    <property type="entry name" value="Glyceraldehyde-3-phosphate dehydrogenase-like, C-terminal domain"/>
    <property type="match status" value="1"/>
</dbReference>
<dbReference type="EC" id="1.1.1.369" evidence="3"/>
<proteinExistence type="predicted"/>
<dbReference type="SUPFAM" id="SSF51735">
    <property type="entry name" value="NAD(P)-binding Rossmann-fold domains"/>
    <property type="match status" value="1"/>
</dbReference>
<dbReference type="PANTHER" id="PTHR43818:SF10">
    <property type="entry name" value="NADH-DEPENDENT DEHYDROGENASE-RELATED"/>
    <property type="match status" value="1"/>
</dbReference>
<dbReference type="Pfam" id="PF01408">
    <property type="entry name" value="GFO_IDH_MocA"/>
    <property type="match status" value="1"/>
</dbReference>
<feature type="domain" description="Gfo/Idh/MocA-like oxidoreductase bacterial type C-terminal" evidence="2">
    <location>
        <begin position="204"/>
        <end position="261"/>
    </location>
</feature>
<reference evidence="3" key="1">
    <citation type="submission" date="2021-12" db="EMBL/GenBank/DDBJ databases">
        <authorList>
            <person name="Rodrigo-Torres L."/>
            <person name="Arahal R. D."/>
            <person name="Lucena T."/>
        </authorList>
    </citation>
    <scope>NUCLEOTIDE SEQUENCE</scope>
    <source>
        <strain evidence="3">CECT 8419</strain>
    </source>
</reference>
<dbReference type="InterPro" id="IPR043906">
    <property type="entry name" value="Gfo/Idh/MocA_OxRdtase_bact_C"/>
</dbReference>
<dbReference type="Gene3D" id="3.30.360.10">
    <property type="entry name" value="Dihydrodipicolinate Reductase, domain 2"/>
    <property type="match status" value="1"/>
</dbReference>
<dbReference type="Pfam" id="PF19051">
    <property type="entry name" value="GFO_IDH_MocA_C2"/>
    <property type="match status" value="1"/>
</dbReference>
<dbReference type="InterPro" id="IPR050463">
    <property type="entry name" value="Gfo/Idh/MocA_oxidrdct_glycsds"/>
</dbReference>
<keyword evidence="4" id="KW-1185">Reference proteome</keyword>
<organism evidence="3 4">
    <name type="scientific">Neolewinella maritima</name>
    <dbReference type="NCBI Taxonomy" id="1383882"/>
    <lineage>
        <taxon>Bacteria</taxon>
        <taxon>Pseudomonadati</taxon>
        <taxon>Bacteroidota</taxon>
        <taxon>Saprospiria</taxon>
        <taxon>Saprospirales</taxon>
        <taxon>Lewinellaceae</taxon>
        <taxon>Neolewinella</taxon>
    </lineage>
</organism>
<protein>
    <submittedName>
        <fullName evidence="3">Inositol 2-dehydrogenase/D-chiro-inositol 3-dehydrogenase</fullName>
        <ecNumber evidence="3">1.1.1.369</ecNumber>
    </submittedName>
</protein>
<accession>A0ABM9AWN6</accession>
<evidence type="ECO:0000313" key="3">
    <source>
        <dbReference type="EMBL" id="CAH0999143.1"/>
    </source>
</evidence>
<dbReference type="InterPro" id="IPR000683">
    <property type="entry name" value="Gfo/Idh/MocA-like_OxRdtase_N"/>
</dbReference>
<dbReference type="Proteomes" id="UP000837803">
    <property type="component" value="Unassembled WGS sequence"/>
</dbReference>
<dbReference type="PROSITE" id="PS51318">
    <property type="entry name" value="TAT"/>
    <property type="match status" value="1"/>
</dbReference>
<evidence type="ECO:0000259" key="2">
    <source>
        <dbReference type="Pfam" id="PF19051"/>
    </source>
</evidence>
<dbReference type="EMBL" id="CAKLPZ010000001">
    <property type="protein sequence ID" value="CAH0999143.1"/>
    <property type="molecule type" value="Genomic_DNA"/>
</dbReference>
<evidence type="ECO:0000313" key="4">
    <source>
        <dbReference type="Proteomes" id="UP000837803"/>
    </source>
</evidence>
<dbReference type="PANTHER" id="PTHR43818">
    <property type="entry name" value="BCDNA.GH03377"/>
    <property type="match status" value="1"/>
</dbReference>
<gene>
    <name evidence="3" type="primary">iolG_1</name>
    <name evidence="3" type="ORF">LEM8419_00440</name>
</gene>
<dbReference type="InterPro" id="IPR036291">
    <property type="entry name" value="NAD(P)-bd_dom_sf"/>
</dbReference>
<dbReference type="GO" id="GO:0016491">
    <property type="term" value="F:oxidoreductase activity"/>
    <property type="evidence" value="ECO:0007669"/>
    <property type="project" value="UniProtKB-KW"/>
</dbReference>
<name>A0ABM9AWN6_9BACT</name>
<dbReference type="Gene3D" id="3.40.50.720">
    <property type="entry name" value="NAD(P)-binding Rossmann-like Domain"/>
    <property type="match status" value="1"/>
</dbReference>